<dbReference type="EMBL" id="LHPM01000015">
    <property type="protein sequence ID" value="OAL64511.1"/>
    <property type="molecule type" value="Genomic_DNA"/>
</dbReference>
<dbReference type="PANTHER" id="PTHR11360:SF234">
    <property type="entry name" value="MFS-TYPE TRANSPORTER DBAD-RELATED"/>
    <property type="match status" value="1"/>
</dbReference>
<evidence type="ECO:0000256" key="2">
    <source>
        <dbReference type="ARBA" id="ARBA00006727"/>
    </source>
</evidence>
<dbReference type="Pfam" id="PF07690">
    <property type="entry name" value="MFS_1"/>
    <property type="match status" value="1"/>
</dbReference>
<dbReference type="GO" id="GO:0016020">
    <property type="term" value="C:membrane"/>
    <property type="evidence" value="ECO:0007669"/>
    <property type="project" value="UniProtKB-SubCell"/>
</dbReference>
<feature type="transmembrane region" description="Helical" evidence="3">
    <location>
        <begin position="327"/>
        <end position="348"/>
    </location>
</feature>
<evidence type="ECO:0000256" key="3">
    <source>
        <dbReference type="SAM" id="Phobius"/>
    </source>
</evidence>
<comment type="similarity">
    <text evidence="2">Belongs to the major facilitator superfamily. Monocarboxylate porter (TC 2.A.1.13) family.</text>
</comment>
<evidence type="ECO:0000259" key="4">
    <source>
        <dbReference type="PROSITE" id="PS50850"/>
    </source>
</evidence>
<feature type="transmembrane region" description="Helical" evidence="3">
    <location>
        <begin position="261"/>
        <end position="286"/>
    </location>
</feature>
<feature type="transmembrane region" description="Helical" evidence="3">
    <location>
        <begin position="432"/>
        <end position="452"/>
    </location>
</feature>
<keyword evidence="3" id="KW-1133">Transmembrane helix</keyword>
<evidence type="ECO:0000256" key="1">
    <source>
        <dbReference type="ARBA" id="ARBA00004141"/>
    </source>
</evidence>
<dbReference type="AlphaFoldDB" id="A0A178EWP1"/>
<evidence type="ECO:0000313" key="6">
    <source>
        <dbReference type="Proteomes" id="UP000243015"/>
    </source>
</evidence>
<protein>
    <recommendedName>
        <fullName evidence="4">Major facilitator superfamily (MFS) profile domain-containing protein</fullName>
    </recommendedName>
</protein>
<dbReference type="InterPro" id="IPR011701">
    <property type="entry name" value="MFS"/>
</dbReference>
<sequence length="461" mass="49034">MSGYKLANFPHINTVMKLEEASKILKNGQAQVHESTVSFEDREGSLEAISGTPPNGGRHAWMQVMGACVLTQNTWGLVMAHGAFQASYSQTVLPTTSQSALSWIGSVQAFFIFFVGIFSSKAVGSSHFHHVTGAGLIVQLLGLVMTSISTKYYQFFLSEGVCVGIGSGLLFAPGIAIVASYFSTKRPLAIAVATSGAAIGGIVFPIVSYWLIVAVGFPWAVRIITSLVLLASGSTLYTLQPYHPSIPQKRGPFIRLDGCKDASYCTFVVGAILGLVGGFVPFFYIPVYGLSLGLRTELASYFVSAMNMAALIGGFSLTVLASRLGNLNTAVFFTNICGIVFISLILAVDPVGVIIGSLFYALVAGYQLVLLFTAMASITVDTSPRCSQGRAALILGSFGALLGTPIAGGILSKQDGNAHSMDPRDWNFTLTLLFSGALIFLCGVFMTVTRVLKTGFRWEKI</sequence>
<dbReference type="InterPro" id="IPR050327">
    <property type="entry name" value="Proton-linked_MCT"/>
</dbReference>
<feature type="transmembrane region" description="Helical" evidence="3">
    <location>
        <begin position="155"/>
        <end position="181"/>
    </location>
</feature>
<reference evidence="5 6" key="1">
    <citation type="submission" date="2016-05" db="EMBL/GenBank/DDBJ databases">
        <title>Genome sequencing of Trichophyton rubrum CMCC(F)T1i isolated from hair.</title>
        <authorList>
            <person name="Zhan P."/>
            <person name="Tao Y."/>
            <person name="Liu W."/>
        </authorList>
    </citation>
    <scope>NUCLEOTIDE SEQUENCE [LARGE SCALE GENOMIC DNA]</scope>
    <source>
        <strain evidence="6">CMCC(F)T1i</strain>
    </source>
</reference>
<dbReference type="VEuPathDB" id="FungiDB:TERG_04875"/>
<feature type="transmembrane region" description="Helical" evidence="3">
    <location>
        <begin position="188"/>
        <end position="213"/>
    </location>
</feature>
<dbReference type="PANTHER" id="PTHR11360">
    <property type="entry name" value="MONOCARBOXYLATE TRANSPORTER"/>
    <property type="match status" value="1"/>
</dbReference>
<feature type="transmembrane region" description="Helical" evidence="3">
    <location>
        <begin position="131"/>
        <end position="149"/>
    </location>
</feature>
<feature type="transmembrane region" description="Helical" evidence="3">
    <location>
        <begin position="354"/>
        <end position="380"/>
    </location>
</feature>
<proteinExistence type="inferred from homology"/>
<feature type="transmembrane region" description="Helical" evidence="3">
    <location>
        <begin position="392"/>
        <end position="412"/>
    </location>
</feature>
<feature type="domain" description="Major facilitator superfamily (MFS) profile" evidence="4">
    <location>
        <begin position="262"/>
        <end position="461"/>
    </location>
</feature>
<dbReference type="InterPro" id="IPR020846">
    <property type="entry name" value="MFS_dom"/>
</dbReference>
<dbReference type="InterPro" id="IPR036259">
    <property type="entry name" value="MFS_trans_sf"/>
</dbReference>
<dbReference type="GO" id="GO:0022857">
    <property type="term" value="F:transmembrane transporter activity"/>
    <property type="evidence" value="ECO:0007669"/>
    <property type="project" value="InterPro"/>
</dbReference>
<name>A0A178EWP1_TRIRU</name>
<dbReference type="SUPFAM" id="SSF103473">
    <property type="entry name" value="MFS general substrate transporter"/>
    <property type="match status" value="1"/>
</dbReference>
<dbReference type="PROSITE" id="PS50850">
    <property type="entry name" value="MFS"/>
    <property type="match status" value="1"/>
</dbReference>
<keyword evidence="3" id="KW-0812">Transmembrane</keyword>
<keyword evidence="3" id="KW-0472">Membrane</keyword>
<dbReference type="Proteomes" id="UP000243015">
    <property type="component" value="Unassembled WGS sequence"/>
</dbReference>
<comment type="caution">
    <text evidence="5">The sequence shown here is derived from an EMBL/GenBank/DDBJ whole genome shotgun (WGS) entry which is preliminary data.</text>
</comment>
<feature type="transmembrane region" description="Helical" evidence="3">
    <location>
        <begin position="298"/>
        <end position="320"/>
    </location>
</feature>
<gene>
    <name evidence="5" type="ORF">A7C99_3945</name>
</gene>
<comment type="subcellular location">
    <subcellularLocation>
        <location evidence="1">Membrane</location>
        <topology evidence="1">Multi-pass membrane protein</topology>
    </subcellularLocation>
</comment>
<organism evidence="5 6">
    <name type="scientific">Trichophyton rubrum</name>
    <name type="common">Athlete's foot fungus</name>
    <name type="synonym">Epidermophyton rubrum</name>
    <dbReference type="NCBI Taxonomy" id="5551"/>
    <lineage>
        <taxon>Eukaryota</taxon>
        <taxon>Fungi</taxon>
        <taxon>Dikarya</taxon>
        <taxon>Ascomycota</taxon>
        <taxon>Pezizomycotina</taxon>
        <taxon>Eurotiomycetes</taxon>
        <taxon>Eurotiomycetidae</taxon>
        <taxon>Onygenales</taxon>
        <taxon>Arthrodermataceae</taxon>
        <taxon>Trichophyton</taxon>
    </lineage>
</organism>
<evidence type="ECO:0000313" key="5">
    <source>
        <dbReference type="EMBL" id="OAL64511.1"/>
    </source>
</evidence>
<accession>A0A178EWP1</accession>
<feature type="transmembrane region" description="Helical" evidence="3">
    <location>
        <begin position="100"/>
        <end position="119"/>
    </location>
</feature>
<dbReference type="Gene3D" id="1.20.1250.20">
    <property type="entry name" value="MFS general substrate transporter like domains"/>
    <property type="match status" value="2"/>
</dbReference>